<dbReference type="Proteomes" id="UP000327085">
    <property type="component" value="Chromosome 5"/>
</dbReference>
<dbReference type="Gramene" id="VVA23139">
    <property type="protein sequence ID" value="VVA23139"/>
    <property type="gene ID" value="Prudul26B021297"/>
</dbReference>
<dbReference type="AlphaFoldDB" id="A0A5E4F7L8"/>
<name>A0A5E4F7L8_PRUDU</name>
<evidence type="ECO:0000256" key="1">
    <source>
        <dbReference type="SAM" id="Phobius"/>
    </source>
</evidence>
<dbReference type="EMBL" id="CABIKO010000068">
    <property type="protein sequence ID" value="VVA23139.1"/>
    <property type="molecule type" value="Genomic_DNA"/>
</dbReference>
<protein>
    <submittedName>
        <fullName evidence="2">PREDICTED: N-acetylglucosaminyl-phosphatidylinositol biosynthetic</fullName>
    </submittedName>
</protein>
<dbReference type="PANTHER" id="PTHR47555:SF2">
    <property type="entry name" value="N-ACETYLGLUCOSAMINYL TRANSFERASE COMPONENT FAMILY PROTEIN _ GPI1 FAMILY PROTEIN"/>
    <property type="match status" value="1"/>
</dbReference>
<reference evidence="3" key="1">
    <citation type="journal article" date="2020" name="Plant J.">
        <title>Transposons played a major role in the diversification between the closely related almond and peach genomes: results from the almond genome sequence.</title>
        <authorList>
            <person name="Alioto T."/>
            <person name="Alexiou K.G."/>
            <person name="Bardil A."/>
            <person name="Barteri F."/>
            <person name="Castanera R."/>
            <person name="Cruz F."/>
            <person name="Dhingra A."/>
            <person name="Duval H."/>
            <person name="Fernandez I Marti A."/>
            <person name="Frias L."/>
            <person name="Galan B."/>
            <person name="Garcia J.L."/>
            <person name="Howad W."/>
            <person name="Gomez-Garrido J."/>
            <person name="Gut M."/>
            <person name="Julca I."/>
            <person name="Morata J."/>
            <person name="Puigdomenech P."/>
            <person name="Ribeca P."/>
            <person name="Rubio Cabetas M.J."/>
            <person name="Vlasova A."/>
            <person name="Wirthensohn M."/>
            <person name="Garcia-Mas J."/>
            <person name="Gabaldon T."/>
            <person name="Casacuberta J.M."/>
            <person name="Arus P."/>
        </authorList>
    </citation>
    <scope>NUCLEOTIDE SEQUENCE [LARGE SCALE GENOMIC DNA]</scope>
    <source>
        <strain evidence="3">cv. Texas</strain>
    </source>
</reference>
<keyword evidence="1" id="KW-0472">Membrane</keyword>
<feature type="non-terminal residue" evidence="2">
    <location>
        <position position="1"/>
    </location>
</feature>
<keyword evidence="1" id="KW-0812">Transmembrane</keyword>
<evidence type="ECO:0000313" key="2">
    <source>
        <dbReference type="EMBL" id="VVA23139.1"/>
    </source>
</evidence>
<feature type="transmembrane region" description="Helical" evidence="1">
    <location>
        <begin position="6"/>
        <end position="28"/>
    </location>
</feature>
<keyword evidence="1" id="KW-1133">Transmembrane helix</keyword>
<accession>A0A5E4F7L8</accession>
<evidence type="ECO:0000313" key="3">
    <source>
        <dbReference type="Proteomes" id="UP000327085"/>
    </source>
</evidence>
<gene>
    <name evidence="2" type="ORF">ALMOND_2B021297</name>
</gene>
<dbReference type="InParanoid" id="A0A5E4F7L8"/>
<dbReference type="PANTHER" id="PTHR47555">
    <property type="entry name" value="N-ACETYLGLUCOSAMINYL TRANSFERASE COMPONENT FAMILY PROTEIN / GPI1 FAMILY PROTEIN"/>
    <property type="match status" value="1"/>
</dbReference>
<organism evidence="2 3">
    <name type="scientific">Prunus dulcis</name>
    <name type="common">Almond</name>
    <name type="synonym">Amygdalus dulcis</name>
    <dbReference type="NCBI Taxonomy" id="3755"/>
    <lineage>
        <taxon>Eukaryota</taxon>
        <taxon>Viridiplantae</taxon>
        <taxon>Streptophyta</taxon>
        <taxon>Embryophyta</taxon>
        <taxon>Tracheophyta</taxon>
        <taxon>Spermatophyta</taxon>
        <taxon>Magnoliopsida</taxon>
        <taxon>eudicotyledons</taxon>
        <taxon>Gunneridae</taxon>
        <taxon>Pentapetalae</taxon>
        <taxon>rosids</taxon>
        <taxon>fabids</taxon>
        <taxon>Rosales</taxon>
        <taxon>Rosaceae</taxon>
        <taxon>Amygdaloideae</taxon>
        <taxon>Amygdaleae</taxon>
        <taxon>Prunus</taxon>
    </lineage>
</organism>
<sequence>FLPFTWQLFAVSVASLSMLFYVILQFLYRLLNYGSDSWVYIRSVKVFSSSRINIRIRCSQILYWPIILQDNGM</sequence>
<proteinExistence type="predicted"/>
<feature type="non-terminal residue" evidence="2">
    <location>
        <position position="73"/>
    </location>
</feature>